<evidence type="ECO:0000256" key="4">
    <source>
        <dbReference type="ARBA" id="ARBA00022574"/>
    </source>
</evidence>
<evidence type="ECO:0000256" key="8">
    <source>
        <dbReference type="ARBA" id="ARBA00023212"/>
    </source>
</evidence>
<sequence>WTNVSLGQPLEIHKETATSECAKRHLGPVWQLKWNQQELSFTGEEKVEALFSVGADGRICKWFVINGGLDCTELMKLKRINNTQRMAEQNKQEKTAECVLSTLTPGLCFDFHPTDSSIYLTGTFEGNIHKCSCSNSHQFLETYKKHFIEAHDVARYSRAGVPPWSQAWGWDSPESAWWPGCSLRDPAGPSPNERREAFPHWAHHLQGEPRGTGGKEDWAADKGGDLSGPILGCLGWL</sequence>
<dbReference type="Proteomes" id="UP001469553">
    <property type="component" value="Unassembled WGS sequence"/>
</dbReference>
<keyword evidence="12" id="KW-1185">Reference proteome</keyword>
<evidence type="ECO:0000256" key="10">
    <source>
        <dbReference type="ARBA" id="ARBA00024190"/>
    </source>
</evidence>
<dbReference type="EMBL" id="JAHRIP010016152">
    <property type="protein sequence ID" value="MEQ2286031.1"/>
    <property type="molecule type" value="Genomic_DNA"/>
</dbReference>
<keyword evidence="4" id="KW-0853">WD repeat</keyword>
<dbReference type="SUPFAM" id="SSF50978">
    <property type="entry name" value="WD40 repeat-like"/>
    <property type="match status" value="1"/>
</dbReference>
<proteinExistence type="predicted"/>
<keyword evidence="3" id="KW-0963">Cytoplasm</keyword>
<dbReference type="PANTHER" id="PTHR12442:SF12">
    <property type="entry name" value="DYNEIN AXONEMAL INTERMEDIATE CHAIN 4"/>
    <property type="match status" value="1"/>
</dbReference>
<keyword evidence="6" id="KW-0282">Flagellum</keyword>
<name>A0ABV0XX50_9TELE</name>
<keyword evidence="5" id="KW-0677">Repeat</keyword>
<evidence type="ECO:0000313" key="11">
    <source>
        <dbReference type="EMBL" id="MEQ2286031.1"/>
    </source>
</evidence>
<reference evidence="11 12" key="1">
    <citation type="submission" date="2021-06" db="EMBL/GenBank/DDBJ databases">
        <authorList>
            <person name="Palmer J.M."/>
        </authorList>
    </citation>
    <scope>NUCLEOTIDE SEQUENCE [LARGE SCALE GENOMIC DNA]</scope>
    <source>
        <strain evidence="11 12">AS_MEX2019</strain>
        <tissue evidence="11">Muscle</tissue>
    </source>
</reference>
<keyword evidence="8" id="KW-0206">Cytoskeleton</keyword>
<evidence type="ECO:0000256" key="9">
    <source>
        <dbReference type="ARBA" id="ARBA00023273"/>
    </source>
</evidence>
<comment type="caution">
    <text evidence="11">The sequence shown here is derived from an EMBL/GenBank/DDBJ whole genome shotgun (WGS) entry which is preliminary data.</text>
</comment>
<evidence type="ECO:0000256" key="5">
    <source>
        <dbReference type="ARBA" id="ARBA00022737"/>
    </source>
</evidence>
<evidence type="ECO:0000256" key="1">
    <source>
        <dbReference type="ARBA" id="ARBA00004230"/>
    </source>
</evidence>
<feature type="non-terminal residue" evidence="11">
    <location>
        <position position="1"/>
    </location>
</feature>
<keyword evidence="7" id="KW-0969">Cilium</keyword>
<comment type="subcellular location">
    <subcellularLocation>
        <location evidence="1">Cell projection</location>
        <location evidence="1">Cilium</location>
        <location evidence="1">Flagellum</location>
    </subcellularLocation>
    <subcellularLocation>
        <location evidence="2">Cytoplasm</location>
        <location evidence="2">Cytoskeleton</location>
        <location evidence="2">Cilium axoneme</location>
    </subcellularLocation>
    <subcellularLocation>
        <location evidence="10">Dynein axonemal particle</location>
    </subcellularLocation>
</comment>
<organism evidence="11 12">
    <name type="scientific">Ameca splendens</name>
    <dbReference type="NCBI Taxonomy" id="208324"/>
    <lineage>
        <taxon>Eukaryota</taxon>
        <taxon>Metazoa</taxon>
        <taxon>Chordata</taxon>
        <taxon>Craniata</taxon>
        <taxon>Vertebrata</taxon>
        <taxon>Euteleostomi</taxon>
        <taxon>Actinopterygii</taxon>
        <taxon>Neopterygii</taxon>
        <taxon>Teleostei</taxon>
        <taxon>Neoteleostei</taxon>
        <taxon>Acanthomorphata</taxon>
        <taxon>Ovalentaria</taxon>
        <taxon>Atherinomorphae</taxon>
        <taxon>Cyprinodontiformes</taxon>
        <taxon>Goodeidae</taxon>
        <taxon>Ameca</taxon>
    </lineage>
</organism>
<evidence type="ECO:0000313" key="12">
    <source>
        <dbReference type="Proteomes" id="UP001469553"/>
    </source>
</evidence>
<protein>
    <submittedName>
        <fullName evidence="11">Uncharacterized protein</fullName>
    </submittedName>
</protein>
<accession>A0ABV0XX50</accession>
<dbReference type="InterPro" id="IPR050687">
    <property type="entry name" value="Dynein_IC"/>
</dbReference>
<dbReference type="Gene3D" id="2.130.10.10">
    <property type="entry name" value="YVTN repeat-like/Quinoprotein amine dehydrogenase"/>
    <property type="match status" value="1"/>
</dbReference>
<gene>
    <name evidence="11" type="ORF">AMECASPLE_038024</name>
</gene>
<evidence type="ECO:0000256" key="7">
    <source>
        <dbReference type="ARBA" id="ARBA00023069"/>
    </source>
</evidence>
<evidence type="ECO:0000256" key="6">
    <source>
        <dbReference type="ARBA" id="ARBA00022846"/>
    </source>
</evidence>
<dbReference type="InterPro" id="IPR036322">
    <property type="entry name" value="WD40_repeat_dom_sf"/>
</dbReference>
<evidence type="ECO:0000256" key="3">
    <source>
        <dbReference type="ARBA" id="ARBA00022490"/>
    </source>
</evidence>
<dbReference type="PANTHER" id="PTHR12442">
    <property type="entry name" value="DYNEIN INTERMEDIATE CHAIN"/>
    <property type="match status" value="1"/>
</dbReference>
<keyword evidence="9" id="KW-0966">Cell projection</keyword>
<evidence type="ECO:0000256" key="2">
    <source>
        <dbReference type="ARBA" id="ARBA00004430"/>
    </source>
</evidence>
<dbReference type="InterPro" id="IPR015943">
    <property type="entry name" value="WD40/YVTN_repeat-like_dom_sf"/>
</dbReference>